<evidence type="ECO:0000313" key="4">
    <source>
        <dbReference type="Proteomes" id="UP001187192"/>
    </source>
</evidence>
<protein>
    <submittedName>
        <fullName evidence="3">Uncharacterized protein</fullName>
    </submittedName>
</protein>
<organism evidence="3 4">
    <name type="scientific">Ficus carica</name>
    <name type="common">Common fig</name>
    <dbReference type="NCBI Taxonomy" id="3494"/>
    <lineage>
        <taxon>Eukaryota</taxon>
        <taxon>Viridiplantae</taxon>
        <taxon>Streptophyta</taxon>
        <taxon>Embryophyta</taxon>
        <taxon>Tracheophyta</taxon>
        <taxon>Spermatophyta</taxon>
        <taxon>Magnoliopsida</taxon>
        <taxon>eudicotyledons</taxon>
        <taxon>Gunneridae</taxon>
        <taxon>Pentapetalae</taxon>
        <taxon>rosids</taxon>
        <taxon>fabids</taxon>
        <taxon>Rosales</taxon>
        <taxon>Moraceae</taxon>
        <taxon>Ficeae</taxon>
        <taxon>Ficus</taxon>
    </lineage>
</organism>
<feature type="compositionally biased region" description="Basic and acidic residues" evidence="2">
    <location>
        <begin position="37"/>
        <end position="69"/>
    </location>
</feature>
<keyword evidence="4" id="KW-1185">Reference proteome</keyword>
<reference evidence="3" key="1">
    <citation type="submission" date="2023-07" db="EMBL/GenBank/DDBJ databases">
        <title>draft genome sequence of fig (Ficus carica).</title>
        <authorList>
            <person name="Takahashi T."/>
            <person name="Nishimura K."/>
        </authorList>
    </citation>
    <scope>NUCLEOTIDE SEQUENCE</scope>
</reference>
<dbReference type="EMBL" id="BTGU01001290">
    <property type="protein sequence ID" value="GMN20658.1"/>
    <property type="molecule type" value="Genomic_DNA"/>
</dbReference>
<dbReference type="Proteomes" id="UP001187192">
    <property type="component" value="Unassembled WGS sequence"/>
</dbReference>
<feature type="region of interest" description="Disordered" evidence="2">
    <location>
        <begin position="235"/>
        <end position="256"/>
    </location>
</feature>
<feature type="coiled-coil region" evidence="1">
    <location>
        <begin position="197"/>
        <end position="224"/>
    </location>
</feature>
<feature type="compositionally biased region" description="Low complexity" evidence="2">
    <location>
        <begin position="14"/>
        <end position="23"/>
    </location>
</feature>
<name>A0AA87YQS9_FICCA</name>
<feature type="region of interest" description="Disordered" evidence="2">
    <location>
        <begin position="1"/>
        <end position="69"/>
    </location>
</feature>
<gene>
    <name evidence="3" type="ORF">TIFTF001_039950</name>
</gene>
<accession>A0AA87YQS9</accession>
<evidence type="ECO:0000256" key="2">
    <source>
        <dbReference type="SAM" id="MobiDB-lite"/>
    </source>
</evidence>
<evidence type="ECO:0000256" key="1">
    <source>
        <dbReference type="SAM" id="Coils"/>
    </source>
</evidence>
<keyword evidence="1" id="KW-0175">Coiled coil</keyword>
<proteinExistence type="predicted"/>
<feature type="compositionally biased region" description="Basic residues" evidence="2">
    <location>
        <begin position="235"/>
        <end position="247"/>
    </location>
</feature>
<dbReference type="AlphaFoldDB" id="A0AA87YQS9"/>
<evidence type="ECO:0000313" key="3">
    <source>
        <dbReference type="EMBL" id="GMN20658.1"/>
    </source>
</evidence>
<sequence>MDKKKEIIEDVDVEWTSTDSSDSSSDDEELASTIRRSRFEHEFQHSRRDVGTSNEASERNRQQPHRELRRMDMHVYHLFRVRTSASSSSSSRSVHVSLSTRHSSVDAEWDEGFLGIDCIGGRSGRRTISKELKKPPPKAFLFEEKLERLLTLPNREGALRSLFGPPLFIEPPSDEEALISDFVLDTMVMEFPNPKDLLAKRKAKKEAEKEIAAAAAAVASSENVLRKRKAVEKVKRKVPAKQNKKSKVATPEADVEGPQVEVDLPPRVRLLQDRQTSVDIMRQLLSEADAETLSQGPLQSHLDDLLWDGLKINVRAMGLFYRTTDIVAE</sequence>
<comment type="caution">
    <text evidence="3">The sequence shown here is derived from an EMBL/GenBank/DDBJ whole genome shotgun (WGS) entry which is preliminary data.</text>
</comment>